<evidence type="ECO:0000256" key="1">
    <source>
        <dbReference type="ARBA" id="ARBA00004443"/>
    </source>
</evidence>
<evidence type="ECO:0000256" key="4">
    <source>
        <dbReference type="ARBA" id="ARBA00022448"/>
    </source>
</evidence>
<organism evidence="18 19">
    <name type="scientific">Blepharisma stoltei</name>
    <dbReference type="NCBI Taxonomy" id="1481888"/>
    <lineage>
        <taxon>Eukaryota</taxon>
        <taxon>Sar</taxon>
        <taxon>Alveolata</taxon>
        <taxon>Ciliophora</taxon>
        <taxon>Postciliodesmatophora</taxon>
        <taxon>Heterotrichea</taxon>
        <taxon>Heterotrichida</taxon>
        <taxon>Blepharismidae</taxon>
        <taxon>Blepharisma</taxon>
    </lineage>
</organism>
<dbReference type="NCBIfam" id="TIGR00384">
    <property type="entry name" value="dhsB"/>
    <property type="match status" value="1"/>
</dbReference>
<keyword evidence="19" id="KW-1185">Reference proteome</keyword>
<evidence type="ECO:0000256" key="14">
    <source>
        <dbReference type="ARBA" id="ARBA00049220"/>
    </source>
</evidence>
<keyword evidence="15" id="KW-0472">Membrane</keyword>
<comment type="similarity">
    <text evidence="3 15">Belongs to the succinate dehydrogenase/fumarate reductase iron-sulfur protein family.</text>
</comment>
<dbReference type="InterPro" id="IPR036010">
    <property type="entry name" value="2Fe-2S_ferredoxin-like_sf"/>
</dbReference>
<dbReference type="PROSITE" id="PS51379">
    <property type="entry name" value="4FE4S_FER_2"/>
    <property type="match status" value="1"/>
</dbReference>
<evidence type="ECO:0000256" key="15">
    <source>
        <dbReference type="RuleBase" id="RU361237"/>
    </source>
</evidence>
<keyword evidence="15" id="KW-0496">Mitochondrion</keyword>
<proteinExistence type="inferred from homology"/>
<dbReference type="SUPFAM" id="SSF46548">
    <property type="entry name" value="alpha-helical ferredoxin"/>
    <property type="match status" value="1"/>
</dbReference>
<dbReference type="InterPro" id="IPR025192">
    <property type="entry name" value="Succ_DH/fum_Rdtase_N"/>
</dbReference>
<comment type="subcellular location">
    <subcellularLocation>
        <location evidence="1 15">Mitochondrion inner membrane</location>
        <topology evidence="1 15">Peripheral membrane protein</topology>
        <orientation evidence="1 15">Matrix side</orientation>
    </subcellularLocation>
</comment>
<dbReference type="InterPro" id="IPR009051">
    <property type="entry name" value="Helical_ferredxn"/>
</dbReference>
<comment type="pathway">
    <text evidence="2 15">Carbohydrate metabolism; tricarboxylic acid cycle; fumarate from succinate (eukaryal route): step 1/1.</text>
</comment>
<sequence length="290" mass="32968">MIISAINSVSRSFAGAPGLLSDFRLMLHGFAAGNKAYLFQEESQIDRTRMTEFHIHRFLPEQGKGTFVQSYWIDTKQCGPMVLDALIKIKNEIDPTLTFRRSCREGICGSCSMHINGLNSLACITEITPNTRMTIGPLIRMPIIKDLVVDMTNFYNQYKSIDPWLKRKEPKPAGTKEYYQSQEDRKKIDGLYECVLCACCATMCPSYWWNHQHYLGPAVLMQAYRWVIDSRDQATAERLEKLSGAYTLNKCYQIGTCTVTCPKGLNPKMAIHQLKGIAAEYEHAKAEWAV</sequence>
<feature type="domain" description="4Fe-4S ferredoxin-type" evidence="17">
    <location>
        <begin position="184"/>
        <end position="214"/>
    </location>
</feature>
<evidence type="ECO:0000256" key="13">
    <source>
        <dbReference type="ARBA" id="ARBA00023291"/>
    </source>
</evidence>
<evidence type="ECO:0000256" key="6">
    <source>
        <dbReference type="ARBA" id="ARBA00022532"/>
    </source>
</evidence>
<evidence type="ECO:0000256" key="5">
    <source>
        <dbReference type="ARBA" id="ARBA00022485"/>
    </source>
</evidence>
<evidence type="ECO:0000256" key="8">
    <source>
        <dbReference type="ARBA" id="ARBA00022723"/>
    </source>
</evidence>
<comment type="cofactor">
    <cofactor evidence="15">
        <name>[3Fe-4S] cluster</name>
        <dbReference type="ChEBI" id="CHEBI:21137"/>
    </cofactor>
    <text evidence="15">Binds 1 [3Fe-4S] cluster.</text>
</comment>
<keyword evidence="11 15" id="KW-0408">Iron</keyword>
<dbReference type="GO" id="GO:0051537">
    <property type="term" value="F:2 iron, 2 sulfur cluster binding"/>
    <property type="evidence" value="ECO:0007669"/>
    <property type="project" value="UniProtKB-KW"/>
</dbReference>
<dbReference type="SUPFAM" id="SSF54292">
    <property type="entry name" value="2Fe-2S ferredoxin-like"/>
    <property type="match status" value="1"/>
</dbReference>
<comment type="cofactor">
    <cofactor evidence="15">
        <name>[4Fe-4S] cluster</name>
        <dbReference type="ChEBI" id="CHEBI:49883"/>
    </cofactor>
    <text evidence="15">Binds 1 [4Fe-4S] cluster.</text>
</comment>
<keyword evidence="6" id="KW-0816">Tricarboxylic acid cycle</keyword>
<evidence type="ECO:0000313" key="19">
    <source>
        <dbReference type="Proteomes" id="UP001162131"/>
    </source>
</evidence>
<evidence type="ECO:0000256" key="10">
    <source>
        <dbReference type="ARBA" id="ARBA00023002"/>
    </source>
</evidence>
<reference evidence="18" key="1">
    <citation type="submission" date="2021-09" db="EMBL/GenBank/DDBJ databases">
        <authorList>
            <consortium name="AG Swart"/>
            <person name="Singh M."/>
            <person name="Singh A."/>
            <person name="Seah K."/>
            <person name="Emmerich C."/>
        </authorList>
    </citation>
    <scope>NUCLEOTIDE SEQUENCE</scope>
    <source>
        <strain evidence="18">ATCC30299</strain>
    </source>
</reference>
<keyword evidence="15" id="KW-0999">Mitochondrion inner membrane</keyword>
<name>A0AAU9JV60_9CILI</name>
<keyword evidence="8 15" id="KW-0479">Metal-binding</keyword>
<keyword evidence="12 15" id="KW-0411">Iron-sulfur</keyword>
<comment type="cofactor">
    <cofactor evidence="15">
        <name>[2Fe-2S] cluster</name>
        <dbReference type="ChEBI" id="CHEBI:190135"/>
    </cofactor>
    <text evidence="15">Binds 1 [2Fe-2S] cluster.</text>
</comment>
<evidence type="ECO:0000259" key="16">
    <source>
        <dbReference type="PROSITE" id="PS51085"/>
    </source>
</evidence>
<keyword evidence="7 15" id="KW-0001">2Fe-2S</keyword>
<dbReference type="InterPro" id="IPR001041">
    <property type="entry name" value="2Fe-2S_ferredoxin-type"/>
</dbReference>
<dbReference type="InterPro" id="IPR050573">
    <property type="entry name" value="SDH/FRD_Iron-Sulfur"/>
</dbReference>
<evidence type="ECO:0000259" key="17">
    <source>
        <dbReference type="PROSITE" id="PS51379"/>
    </source>
</evidence>
<evidence type="ECO:0000256" key="12">
    <source>
        <dbReference type="ARBA" id="ARBA00023014"/>
    </source>
</evidence>
<dbReference type="InterPro" id="IPR017896">
    <property type="entry name" value="4Fe4S_Fe-S-bd"/>
</dbReference>
<dbReference type="Gene3D" id="1.10.1060.10">
    <property type="entry name" value="Alpha-helical ferredoxin"/>
    <property type="match status" value="1"/>
</dbReference>
<dbReference type="PROSITE" id="PS00198">
    <property type="entry name" value="4FE4S_FER_1"/>
    <property type="match status" value="1"/>
</dbReference>
<dbReference type="NCBIfam" id="NF004616">
    <property type="entry name" value="PRK05950.1"/>
    <property type="match status" value="1"/>
</dbReference>
<dbReference type="GO" id="GO:0008177">
    <property type="term" value="F:succinate dehydrogenase (quinone) activity"/>
    <property type="evidence" value="ECO:0007669"/>
    <property type="project" value="UniProtKB-EC"/>
</dbReference>
<dbReference type="PANTHER" id="PTHR11921:SF29">
    <property type="entry name" value="SUCCINATE DEHYDROGENASE [UBIQUINONE] IRON-SULFUR SUBUNIT, MITOCHONDRIAL"/>
    <property type="match status" value="1"/>
</dbReference>
<comment type="caution">
    <text evidence="18">The sequence shown here is derived from an EMBL/GenBank/DDBJ whole genome shotgun (WGS) entry which is preliminary data.</text>
</comment>
<dbReference type="GO" id="GO:0046872">
    <property type="term" value="F:metal ion binding"/>
    <property type="evidence" value="ECO:0007669"/>
    <property type="project" value="UniProtKB-KW"/>
</dbReference>
<dbReference type="Pfam" id="PF13534">
    <property type="entry name" value="Fer4_17"/>
    <property type="match status" value="1"/>
</dbReference>
<keyword evidence="9" id="KW-0249">Electron transport</keyword>
<dbReference type="EMBL" id="CAJZBQ010000046">
    <property type="protein sequence ID" value="CAG9328804.1"/>
    <property type="molecule type" value="Genomic_DNA"/>
</dbReference>
<dbReference type="GO" id="GO:0022904">
    <property type="term" value="P:respiratory electron transport chain"/>
    <property type="evidence" value="ECO:0007669"/>
    <property type="project" value="TreeGrafter"/>
</dbReference>
<keyword evidence="4" id="KW-0813">Transport</keyword>
<comment type="catalytic activity">
    <reaction evidence="14">
        <text>a quinone + succinate = fumarate + a quinol</text>
        <dbReference type="Rhea" id="RHEA:40523"/>
        <dbReference type="ChEBI" id="CHEBI:24646"/>
        <dbReference type="ChEBI" id="CHEBI:29806"/>
        <dbReference type="ChEBI" id="CHEBI:30031"/>
        <dbReference type="ChEBI" id="CHEBI:132124"/>
        <dbReference type="EC" id="1.3.5.1"/>
    </reaction>
</comment>
<dbReference type="PANTHER" id="PTHR11921">
    <property type="entry name" value="SUCCINATE DEHYDROGENASE IRON-SULFUR PROTEIN"/>
    <property type="match status" value="1"/>
</dbReference>
<dbReference type="FunFam" id="1.10.1060.10:FF:000001">
    <property type="entry name" value="Succinate dehydrogenase iron-sulfur subunit SdhB"/>
    <property type="match status" value="1"/>
</dbReference>
<feature type="domain" description="2Fe-2S ferredoxin-type" evidence="16">
    <location>
        <begin position="63"/>
        <end position="139"/>
    </location>
</feature>
<evidence type="ECO:0000256" key="11">
    <source>
        <dbReference type="ARBA" id="ARBA00023004"/>
    </source>
</evidence>
<dbReference type="Proteomes" id="UP001162131">
    <property type="component" value="Unassembled WGS sequence"/>
</dbReference>
<keyword evidence="5 15" id="KW-0004">4Fe-4S</keyword>
<dbReference type="GO" id="GO:0051539">
    <property type="term" value="F:4 iron, 4 sulfur cluster binding"/>
    <property type="evidence" value="ECO:0007669"/>
    <property type="project" value="UniProtKB-KW"/>
</dbReference>
<dbReference type="GO" id="GO:0006099">
    <property type="term" value="P:tricarboxylic acid cycle"/>
    <property type="evidence" value="ECO:0007669"/>
    <property type="project" value="UniProtKB-KW"/>
</dbReference>
<evidence type="ECO:0000256" key="2">
    <source>
        <dbReference type="ARBA" id="ARBA00004788"/>
    </source>
</evidence>
<dbReference type="Gene3D" id="3.10.20.30">
    <property type="match status" value="1"/>
</dbReference>
<dbReference type="InterPro" id="IPR017900">
    <property type="entry name" value="4Fe4S_Fe_S_CS"/>
</dbReference>
<dbReference type="Pfam" id="PF13085">
    <property type="entry name" value="Fer2_3"/>
    <property type="match status" value="1"/>
</dbReference>
<dbReference type="InterPro" id="IPR006058">
    <property type="entry name" value="2Fe2S_fd_BS"/>
</dbReference>
<dbReference type="InterPro" id="IPR012675">
    <property type="entry name" value="Beta-grasp_dom_sf"/>
</dbReference>
<comment type="function">
    <text evidence="15">Iron-sulfur protein (IP) subunit of succinate dehydrogenase (SDH) that is involved in complex II of the mitochondrial electron transport chain and is responsible for transferring electrons from succinate to ubiquinone (coenzyme Q).</text>
</comment>
<evidence type="ECO:0000256" key="9">
    <source>
        <dbReference type="ARBA" id="ARBA00022982"/>
    </source>
</evidence>
<protein>
    <recommendedName>
        <fullName evidence="15">Succinate dehydrogenase [ubiquinone] iron-sulfur subunit, mitochondrial</fullName>
        <ecNumber evidence="15">1.3.5.1</ecNumber>
    </recommendedName>
</protein>
<dbReference type="CDD" id="cd00207">
    <property type="entry name" value="fer2"/>
    <property type="match status" value="1"/>
</dbReference>
<dbReference type="GO" id="GO:0051538">
    <property type="term" value="F:3 iron, 4 sulfur cluster binding"/>
    <property type="evidence" value="ECO:0007669"/>
    <property type="project" value="UniProtKB-KW"/>
</dbReference>
<keyword evidence="13 15" id="KW-0003">3Fe-4S</keyword>
<dbReference type="GO" id="GO:0009055">
    <property type="term" value="F:electron transfer activity"/>
    <property type="evidence" value="ECO:0007669"/>
    <property type="project" value="InterPro"/>
</dbReference>
<accession>A0AAU9JV60</accession>
<evidence type="ECO:0000256" key="3">
    <source>
        <dbReference type="ARBA" id="ARBA00009433"/>
    </source>
</evidence>
<keyword evidence="10" id="KW-0560">Oxidoreductase</keyword>
<dbReference type="AlphaFoldDB" id="A0AAU9JV60"/>
<dbReference type="PROSITE" id="PS51085">
    <property type="entry name" value="2FE2S_FER_2"/>
    <property type="match status" value="1"/>
</dbReference>
<gene>
    <name evidence="18" type="ORF">BSTOLATCC_MIC46794</name>
</gene>
<evidence type="ECO:0000313" key="18">
    <source>
        <dbReference type="EMBL" id="CAG9328804.1"/>
    </source>
</evidence>
<dbReference type="InterPro" id="IPR004489">
    <property type="entry name" value="Succ_DH/fum_Rdtase_Fe-S"/>
</dbReference>
<evidence type="ECO:0000256" key="7">
    <source>
        <dbReference type="ARBA" id="ARBA00022714"/>
    </source>
</evidence>
<dbReference type="EC" id="1.3.5.1" evidence="15"/>
<dbReference type="GO" id="GO:0005743">
    <property type="term" value="C:mitochondrial inner membrane"/>
    <property type="evidence" value="ECO:0007669"/>
    <property type="project" value="UniProtKB-SubCell"/>
</dbReference>
<dbReference type="PROSITE" id="PS00197">
    <property type="entry name" value="2FE2S_FER_1"/>
    <property type="match status" value="1"/>
</dbReference>